<dbReference type="HOGENOM" id="CLU_1023214_0_0_1"/>
<dbReference type="RefSeq" id="XP_013280679.1">
    <property type="nucleotide sequence ID" value="XM_013425225.1"/>
</dbReference>
<organism evidence="1 2">
    <name type="scientific">Fonsecaea pedrosoi CBS 271.37</name>
    <dbReference type="NCBI Taxonomy" id="1442368"/>
    <lineage>
        <taxon>Eukaryota</taxon>
        <taxon>Fungi</taxon>
        <taxon>Dikarya</taxon>
        <taxon>Ascomycota</taxon>
        <taxon>Pezizomycotina</taxon>
        <taxon>Eurotiomycetes</taxon>
        <taxon>Chaetothyriomycetidae</taxon>
        <taxon>Chaetothyriales</taxon>
        <taxon>Herpotrichiellaceae</taxon>
        <taxon>Fonsecaea</taxon>
    </lineage>
</organism>
<dbReference type="AlphaFoldDB" id="A0A0D2DGQ9"/>
<gene>
    <name evidence="1" type="ORF">Z517_09315</name>
</gene>
<dbReference type="EMBL" id="KN846974">
    <property type="protein sequence ID" value="KIW76871.1"/>
    <property type="molecule type" value="Genomic_DNA"/>
</dbReference>
<protein>
    <submittedName>
        <fullName evidence="1">Unplaced genomic scaffold supercont1.6, whole genome shotgun sequence</fullName>
    </submittedName>
</protein>
<name>A0A0D2DGQ9_9EURO</name>
<keyword evidence="2" id="KW-1185">Reference proteome</keyword>
<sequence>MAKADGMKVYILCYTSGYVVCTTDPEMTALSCMVTINSTGMPELTNRPDVVVAELIADGSMVYIDTLGMNGNAKLSVDLKRYKWPIATRRPYMIYRKGVGQGADHVGARAHGDQIRSPHQAPGRVLRRQIEQHGTTATMLLLLTLSREDGPGRHGVGGRADSPGHEDVADSVHVAEQIPGHVRERDVALFDIWGLAHGLGQGPVLRAVCGQMRVRGRGPGQVGDDEPDAGHGFPIYYDTEDSPGNIINFAQSLSNMYRGMSIIWYSTENVVN</sequence>
<evidence type="ECO:0000313" key="2">
    <source>
        <dbReference type="Proteomes" id="UP000053029"/>
    </source>
</evidence>
<accession>A0A0D2DGQ9</accession>
<dbReference type="VEuPathDB" id="FungiDB:Z517_09315"/>
<dbReference type="GeneID" id="25308805"/>
<evidence type="ECO:0000313" key="1">
    <source>
        <dbReference type="EMBL" id="KIW76871.1"/>
    </source>
</evidence>
<proteinExistence type="predicted"/>
<dbReference type="Proteomes" id="UP000053029">
    <property type="component" value="Unassembled WGS sequence"/>
</dbReference>
<reference evidence="1 2" key="1">
    <citation type="submission" date="2015-01" db="EMBL/GenBank/DDBJ databases">
        <title>The Genome Sequence of Fonsecaea pedrosoi CBS 271.37.</title>
        <authorList>
            <consortium name="The Broad Institute Genomics Platform"/>
            <person name="Cuomo C."/>
            <person name="de Hoog S."/>
            <person name="Gorbushina A."/>
            <person name="Stielow B."/>
            <person name="Teixiera M."/>
            <person name="Abouelleil A."/>
            <person name="Chapman S.B."/>
            <person name="Priest M."/>
            <person name="Young S.K."/>
            <person name="Wortman J."/>
            <person name="Nusbaum C."/>
            <person name="Birren B."/>
        </authorList>
    </citation>
    <scope>NUCLEOTIDE SEQUENCE [LARGE SCALE GENOMIC DNA]</scope>
    <source>
        <strain evidence="1 2">CBS 271.37</strain>
    </source>
</reference>
<dbReference type="OrthoDB" id="4779100at2759"/>